<dbReference type="EMBL" id="CCKQ01016075">
    <property type="protein sequence ID" value="CDW87940.1"/>
    <property type="molecule type" value="Genomic_DNA"/>
</dbReference>
<evidence type="ECO:0000313" key="3">
    <source>
        <dbReference type="Proteomes" id="UP000039865"/>
    </source>
</evidence>
<dbReference type="Proteomes" id="UP000039865">
    <property type="component" value="Unassembled WGS sequence"/>
</dbReference>
<dbReference type="AlphaFoldDB" id="A0A078AZV5"/>
<gene>
    <name evidence="2" type="primary">Contig14525.g15475</name>
    <name evidence="2" type="ORF">STYLEM_17055</name>
</gene>
<sequence length="470" mass="54243">MENLKSDLNRFEQNGLKQIKAKQGLQQYKAFAQIQKSHPEIRQSIKKMNQSKSQQRLDSMDFKDLKNDAQLMQKAEEQNQLPNAVFSDSDDEDCIVKDDNEEGMSTNINYREDRGSFRLPQNKSQSKKQHPIKHINSSSVSSVSSKKNIPRFNLPQTIVRAKNGEFAINEESLSEEEEQKSYSRSVKESIFSATEGRVDEEDYFSSNNRMKNNNTGKQNKEQYLRNSLESFIHPKVQSTPGANDSNPFNNSIQNLSILHPQYTANFQDEDSKQVIRMSELDAGLQSQNKSINYSASDENDRQFLFNQQNQGQFVSPFYNNNISNNNNLQNNRKMYRETSKERISLEISERINEINKSQSRLSIQSNIRSQQIQNNLGSYLSSRNLSKLNIKSGFNQQKKSFVPSINSYKYNRQSPLSISSNQDLKKLLHLTLSCEELDKFKEKKLHPDIKVMTTFYQDPALDQALFTGTE</sequence>
<protein>
    <submittedName>
        <fullName evidence="2">Uncharacterized protein</fullName>
    </submittedName>
</protein>
<name>A0A078AZV5_STYLE</name>
<accession>A0A078AZV5</accession>
<proteinExistence type="predicted"/>
<reference evidence="2 3" key="1">
    <citation type="submission" date="2014-06" db="EMBL/GenBank/DDBJ databases">
        <authorList>
            <person name="Swart Estienne"/>
        </authorList>
    </citation>
    <scope>NUCLEOTIDE SEQUENCE [LARGE SCALE GENOMIC DNA]</scope>
    <source>
        <strain evidence="2 3">130c</strain>
    </source>
</reference>
<evidence type="ECO:0000313" key="2">
    <source>
        <dbReference type="EMBL" id="CDW87940.1"/>
    </source>
</evidence>
<organism evidence="2 3">
    <name type="scientific">Stylonychia lemnae</name>
    <name type="common">Ciliate</name>
    <dbReference type="NCBI Taxonomy" id="5949"/>
    <lineage>
        <taxon>Eukaryota</taxon>
        <taxon>Sar</taxon>
        <taxon>Alveolata</taxon>
        <taxon>Ciliophora</taxon>
        <taxon>Intramacronucleata</taxon>
        <taxon>Spirotrichea</taxon>
        <taxon>Stichotrichia</taxon>
        <taxon>Sporadotrichida</taxon>
        <taxon>Oxytrichidae</taxon>
        <taxon>Stylonychinae</taxon>
        <taxon>Stylonychia</taxon>
    </lineage>
</organism>
<dbReference type="InParanoid" id="A0A078AZV5"/>
<feature type="region of interest" description="Disordered" evidence="1">
    <location>
        <begin position="101"/>
        <end position="148"/>
    </location>
</feature>
<evidence type="ECO:0000256" key="1">
    <source>
        <dbReference type="SAM" id="MobiDB-lite"/>
    </source>
</evidence>
<keyword evidence="3" id="KW-1185">Reference proteome</keyword>